<accession>A0A8H7V1T5</accession>
<feature type="transmembrane region" description="Helical" evidence="1">
    <location>
        <begin position="12"/>
        <end position="28"/>
    </location>
</feature>
<proteinExistence type="predicted"/>
<keyword evidence="1" id="KW-0472">Membrane</keyword>
<keyword evidence="1" id="KW-0812">Transmembrane</keyword>
<comment type="caution">
    <text evidence="2">The sequence shown here is derived from an EMBL/GenBank/DDBJ whole genome shotgun (WGS) entry which is preliminary data.</text>
</comment>
<dbReference type="InterPro" id="IPR036514">
    <property type="entry name" value="SGNH_hydro_sf"/>
</dbReference>
<dbReference type="AlphaFoldDB" id="A0A8H7V1T5"/>
<keyword evidence="1" id="KW-1133">Transmembrane helix</keyword>
<gene>
    <name evidence="2" type="ORF">INT47_008445</name>
</gene>
<dbReference type="Proteomes" id="UP000603453">
    <property type="component" value="Unassembled WGS sequence"/>
</dbReference>
<evidence type="ECO:0000313" key="3">
    <source>
        <dbReference type="Proteomes" id="UP000603453"/>
    </source>
</evidence>
<organism evidence="2 3">
    <name type="scientific">Mucor saturninus</name>
    <dbReference type="NCBI Taxonomy" id="64648"/>
    <lineage>
        <taxon>Eukaryota</taxon>
        <taxon>Fungi</taxon>
        <taxon>Fungi incertae sedis</taxon>
        <taxon>Mucoromycota</taxon>
        <taxon>Mucoromycotina</taxon>
        <taxon>Mucoromycetes</taxon>
        <taxon>Mucorales</taxon>
        <taxon>Mucorineae</taxon>
        <taxon>Mucoraceae</taxon>
        <taxon>Mucor</taxon>
    </lineage>
</organism>
<name>A0A8H7V1T5_9FUNG</name>
<evidence type="ECO:0000313" key="2">
    <source>
        <dbReference type="EMBL" id="KAG2206976.1"/>
    </source>
</evidence>
<dbReference type="OrthoDB" id="2244377at2759"/>
<protein>
    <submittedName>
        <fullName evidence="2">Uncharacterized protein</fullName>
    </submittedName>
</protein>
<sequence>MQTSLSQNRHLILITVILALLFTLFYVFQPSDQTTASSKKQQLSTLDDIPLPGKRLKTVCDKVDIAWLAADRHYWDGWSDKAMFIKADGTFTQRNVYINQGEEVCVVVLLGPTPAKASIKDDSAHTGPKDSIVMFATGEASKLTIQLEQHEAQQNAYFAPTLFQQADTYRLEGINEYRSYFWESPVLHSYHPHPFESQNKLIVRPAALKKSICNSNTTSLLKGTWVDIDTYKLENEMDLYTAYEKTESIYSVNRKVFMADHCVLGYKSRGQGAQCLGKKIVHVFGDNNVRRNLKAIQSGKNWCNIDQIKKIKNKKERNEKLKCACNDDHEDTGDYPWLHNQPMQLTNSWDVDSKIYFNHISQTIGNHQSEIKHSISSFVSNETTPKANIVIVGLGNADVEAIQVSPEKFAASFKQFVSYLRRDIYPDQKIIIKTPQYFCCGTIWSTSWNTGRSLAFTLTVREAVRELNDNRVLLWDVHTLGTTFPPEAISAVLVPNEGDDPGLLAASSLAFNDPISPLIVCSVTAPTPVRKFWPFLIDSFTSKAPSDRLRYLNFNPPAAAQDA</sequence>
<reference evidence="2" key="1">
    <citation type="submission" date="2020-12" db="EMBL/GenBank/DDBJ databases">
        <title>Metabolic potential, ecology and presence of endohyphal bacteria is reflected in genomic diversity of Mucoromycotina.</title>
        <authorList>
            <person name="Muszewska A."/>
            <person name="Okrasinska A."/>
            <person name="Steczkiewicz K."/>
            <person name="Drgas O."/>
            <person name="Orlowska M."/>
            <person name="Perlinska-Lenart U."/>
            <person name="Aleksandrzak-Piekarczyk T."/>
            <person name="Szatraj K."/>
            <person name="Zielenkiewicz U."/>
            <person name="Pilsyk S."/>
            <person name="Malc E."/>
            <person name="Mieczkowski P."/>
            <person name="Kruszewska J.S."/>
            <person name="Biernat P."/>
            <person name="Pawlowska J."/>
        </authorList>
    </citation>
    <scope>NUCLEOTIDE SEQUENCE</scope>
    <source>
        <strain evidence="2">WA0000017839</strain>
    </source>
</reference>
<dbReference type="EMBL" id="JAEPRD010000027">
    <property type="protein sequence ID" value="KAG2206976.1"/>
    <property type="molecule type" value="Genomic_DNA"/>
</dbReference>
<keyword evidence="3" id="KW-1185">Reference proteome</keyword>
<evidence type="ECO:0000256" key="1">
    <source>
        <dbReference type="SAM" id="Phobius"/>
    </source>
</evidence>
<dbReference type="Gene3D" id="3.40.50.1110">
    <property type="entry name" value="SGNH hydrolase"/>
    <property type="match status" value="1"/>
</dbReference>